<feature type="domain" description="DUF1588" evidence="5">
    <location>
        <begin position="641"/>
        <end position="742"/>
    </location>
</feature>
<dbReference type="InterPro" id="IPR036909">
    <property type="entry name" value="Cyt_c-like_dom_sf"/>
</dbReference>
<gene>
    <name evidence="9" type="ORF">WKV53_01545</name>
</gene>
<dbReference type="InterPro" id="IPR013043">
    <property type="entry name" value="DUF1595"/>
</dbReference>
<comment type="caution">
    <text evidence="9">The sequence shown here is derived from an EMBL/GenBank/DDBJ whole genome shotgun (WGS) entry which is preliminary data.</text>
</comment>
<dbReference type="Pfam" id="PF07624">
    <property type="entry name" value="PSD2"/>
    <property type="match status" value="1"/>
</dbReference>
<keyword evidence="2" id="KW-0732">Signal</keyword>
<dbReference type="InterPro" id="IPR011478">
    <property type="entry name" value="DUF1585"/>
</dbReference>
<dbReference type="Pfam" id="PF07631">
    <property type="entry name" value="PSD4"/>
    <property type="match status" value="2"/>
</dbReference>
<dbReference type="Pfam" id="PF07626">
    <property type="entry name" value="PSD3"/>
    <property type="match status" value="1"/>
</dbReference>
<feature type="signal peptide" evidence="2">
    <location>
        <begin position="1"/>
        <end position="21"/>
    </location>
</feature>
<dbReference type="PROSITE" id="PS51257">
    <property type="entry name" value="PROKAR_LIPOPROTEIN"/>
    <property type="match status" value="1"/>
</dbReference>
<keyword evidence="1" id="KW-0175">Coiled coil</keyword>
<evidence type="ECO:0000256" key="1">
    <source>
        <dbReference type="SAM" id="Coils"/>
    </source>
</evidence>
<evidence type="ECO:0000313" key="10">
    <source>
        <dbReference type="Proteomes" id="UP001371305"/>
    </source>
</evidence>
<dbReference type="Proteomes" id="UP001371305">
    <property type="component" value="Unassembled WGS sequence"/>
</dbReference>
<dbReference type="Pfam" id="PF07627">
    <property type="entry name" value="PSCyt3"/>
    <property type="match status" value="1"/>
</dbReference>
<reference evidence="9 10" key="1">
    <citation type="submission" date="2024-04" db="EMBL/GenBank/DDBJ databases">
        <title>Luteolibacter sp. isolated from soil.</title>
        <authorList>
            <person name="An J."/>
        </authorList>
    </citation>
    <scope>NUCLEOTIDE SEQUENCE [LARGE SCALE GENOMIC DNA]</scope>
    <source>
        <strain evidence="9 10">Y139</strain>
    </source>
</reference>
<feature type="domain" description="DUF1585" evidence="3">
    <location>
        <begin position="757"/>
        <end position="830"/>
    </location>
</feature>
<evidence type="ECO:0000259" key="7">
    <source>
        <dbReference type="Pfam" id="PF07635"/>
    </source>
</evidence>
<feature type="domain" description="DUF1592" evidence="6">
    <location>
        <begin position="574"/>
        <end position="622"/>
    </location>
</feature>
<feature type="domain" description="DUF1587" evidence="4">
    <location>
        <begin position="124"/>
        <end position="185"/>
    </location>
</feature>
<feature type="domain" description="Cytochrome C Planctomycete-type" evidence="7">
    <location>
        <begin position="41"/>
        <end position="87"/>
    </location>
</feature>
<feature type="domain" description="DUF1592" evidence="6">
    <location>
        <begin position="439"/>
        <end position="524"/>
    </location>
</feature>
<dbReference type="SUPFAM" id="SSF46626">
    <property type="entry name" value="Cytochrome c"/>
    <property type="match status" value="1"/>
</dbReference>
<evidence type="ECO:0000259" key="4">
    <source>
        <dbReference type="Pfam" id="PF07626"/>
    </source>
</evidence>
<proteinExistence type="predicted"/>
<keyword evidence="10" id="KW-1185">Reference proteome</keyword>
<evidence type="ECO:0000313" key="9">
    <source>
        <dbReference type="EMBL" id="MEK7949157.1"/>
    </source>
</evidence>
<organism evidence="9 10">
    <name type="scientific">Luteolibacter soli</name>
    <dbReference type="NCBI Taxonomy" id="3135280"/>
    <lineage>
        <taxon>Bacteria</taxon>
        <taxon>Pseudomonadati</taxon>
        <taxon>Verrucomicrobiota</taxon>
        <taxon>Verrucomicrobiia</taxon>
        <taxon>Verrucomicrobiales</taxon>
        <taxon>Verrucomicrobiaceae</taxon>
        <taxon>Luteolibacter</taxon>
    </lineage>
</organism>
<name>A0ABU9APX4_9BACT</name>
<evidence type="ECO:0000259" key="8">
    <source>
        <dbReference type="Pfam" id="PF07637"/>
    </source>
</evidence>
<protein>
    <submittedName>
        <fullName evidence="9">DUF1592 domain-containing protein</fullName>
    </submittedName>
</protein>
<feature type="chain" id="PRO_5045413203" evidence="2">
    <location>
        <begin position="22"/>
        <end position="838"/>
    </location>
</feature>
<evidence type="ECO:0000256" key="2">
    <source>
        <dbReference type="SAM" id="SignalP"/>
    </source>
</evidence>
<feature type="coiled-coil region" evidence="1">
    <location>
        <begin position="525"/>
        <end position="552"/>
    </location>
</feature>
<dbReference type="RefSeq" id="WP_341402579.1">
    <property type="nucleotide sequence ID" value="NZ_JBBUKT010000001.1"/>
</dbReference>
<dbReference type="Pfam" id="PF07635">
    <property type="entry name" value="PSCyt1"/>
    <property type="match status" value="1"/>
</dbReference>
<evidence type="ECO:0000259" key="3">
    <source>
        <dbReference type="Pfam" id="PF07624"/>
    </source>
</evidence>
<dbReference type="EMBL" id="JBBUKT010000001">
    <property type="protein sequence ID" value="MEK7949157.1"/>
    <property type="molecule type" value="Genomic_DNA"/>
</dbReference>
<dbReference type="Pfam" id="PF07637">
    <property type="entry name" value="PSD5"/>
    <property type="match status" value="1"/>
</dbReference>
<sequence>MPVRATSTLLLALLACQTSGAADDPAAVFESKILPILEDYCYTCHGDGEDKGKVSFDAFGSTAALMDQTKLWDHALRNVRAGLMPPPKKDRPSSDELATLVDWIKRGPLKLDPANPDPGRVTLRRLNRVEYRNTIRELTGYDFRTDEEFPADDTGYGFDNIGDVLTTSPMLLEKYMQAAETIVEKGLPQENRVTPRKTFPAGMFRGKGQRGEGDYQYRLSLYDSADLTAKLKIEKAGTYRVILNARPTGSFSYDPGRSKLTWSVEGKQQLQEETKWGGSKLISEIEVKWEPGEYPLQLTLEPLVGKDKQPPDLGDGPPFVDLELGGITLVGPLEPQYAVHPPNYEKFFTRDQVPDDAAGRDEYRTEILRRFATRAFRRPVDDATVAKLAGFAKESAEVPDGTFEKGIARAIAAILASPRFLFRMEQVLPESDPAKHPLLDEWSLASRLSYFLWSTMPDDDLCRLAEKGELRQNLSTQVARMLRDDRSDEFVENFAGQWLQARDVESVSIDARTVLARDNGTERENRERFENFRRLNREIDEAEKARDDTKLAALKEEMTTLRAKFRSPGQRRIEFSGSLRSAMRKEAEMLFRRTLREDRSLLELVENDSTYLNEELANHYGVPDVRGGDMRLVKLPADSPRGGVLTMGTVLAVTSNPTRTSPVKRGVFILDNILGTPPPPPPPNIPSLEASVKGTDGEELSLRDALAMHREKALCSSCHSRMDPMGLAFENFNALGAFREKELGKPIPSSEGRLITGEKFANVSELKHLLVTSRRQDYYRCITEKVLTYALGRGPEPCDITTVDSIIDGLEQSGGKFSTLITGIIESPAFQKRQRTTP</sequence>
<dbReference type="InterPro" id="IPR011429">
    <property type="entry name" value="Cyt_c_Planctomycete-type"/>
</dbReference>
<dbReference type="InterPro" id="IPR013036">
    <property type="entry name" value="DUF1587"/>
</dbReference>
<feature type="domain" description="DUF1595" evidence="8">
    <location>
        <begin position="365"/>
        <end position="425"/>
    </location>
</feature>
<evidence type="ECO:0000259" key="6">
    <source>
        <dbReference type="Pfam" id="PF07631"/>
    </source>
</evidence>
<dbReference type="InterPro" id="IPR013039">
    <property type="entry name" value="DUF1588"/>
</dbReference>
<accession>A0ABU9APX4</accession>
<evidence type="ECO:0000259" key="5">
    <source>
        <dbReference type="Pfam" id="PF07627"/>
    </source>
</evidence>
<dbReference type="InterPro" id="IPR013042">
    <property type="entry name" value="DUF1592"/>
</dbReference>